<feature type="region of interest" description="Disordered" evidence="1">
    <location>
        <begin position="28"/>
        <end position="53"/>
    </location>
</feature>
<accession>A0ABX2D9B7</accession>
<gene>
    <name evidence="3" type="ORF">HQN85_02470</name>
</gene>
<evidence type="ECO:0000256" key="2">
    <source>
        <dbReference type="SAM" id="SignalP"/>
    </source>
</evidence>
<name>A0ABX2D9B7_9SPHI</name>
<keyword evidence="4" id="KW-1185">Reference proteome</keyword>
<dbReference type="PROSITE" id="PS51257">
    <property type="entry name" value="PROKAR_LIPOPROTEIN"/>
    <property type="match status" value="1"/>
</dbReference>
<proteinExistence type="predicted"/>
<feature type="compositionally biased region" description="Basic and acidic residues" evidence="1">
    <location>
        <begin position="30"/>
        <end position="43"/>
    </location>
</feature>
<organism evidence="3 4">
    <name type="scientific">Pedobacter boryungensis</name>
    <dbReference type="NCBI Taxonomy" id="869962"/>
    <lineage>
        <taxon>Bacteria</taxon>
        <taxon>Pseudomonadati</taxon>
        <taxon>Bacteroidota</taxon>
        <taxon>Sphingobacteriia</taxon>
        <taxon>Sphingobacteriales</taxon>
        <taxon>Sphingobacteriaceae</taxon>
        <taxon>Pedobacter</taxon>
    </lineage>
</organism>
<dbReference type="RefSeq" id="WP_173268761.1">
    <property type="nucleotide sequence ID" value="NZ_JABMKV010000001.1"/>
</dbReference>
<feature type="chain" id="PRO_5046482853" description="Lipoprotein" evidence="2">
    <location>
        <begin position="23"/>
        <end position="251"/>
    </location>
</feature>
<dbReference type="Proteomes" id="UP000762110">
    <property type="component" value="Unassembled WGS sequence"/>
</dbReference>
<evidence type="ECO:0000313" key="3">
    <source>
        <dbReference type="EMBL" id="NQX30570.1"/>
    </source>
</evidence>
<dbReference type="EMBL" id="JABMKV010000001">
    <property type="protein sequence ID" value="NQX30570.1"/>
    <property type="molecule type" value="Genomic_DNA"/>
</dbReference>
<keyword evidence="2" id="KW-0732">Signal</keyword>
<reference evidence="3 4" key="1">
    <citation type="submission" date="2020-05" db="EMBL/GenBank/DDBJ databases">
        <title>Description of Pedobacter foliorum sp. nov.</title>
        <authorList>
            <person name="Qi S."/>
            <person name="Carlier A."/>
            <person name="Cnockaert M."/>
            <person name="Vandamme P."/>
        </authorList>
    </citation>
    <scope>NUCLEOTIDE SEQUENCE [LARGE SCALE GENOMIC DNA]</scope>
    <source>
        <strain evidence="3 4">LMG 31300</strain>
    </source>
</reference>
<protein>
    <recommendedName>
        <fullName evidence="5">Lipoprotein</fullName>
    </recommendedName>
</protein>
<evidence type="ECO:0008006" key="5">
    <source>
        <dbReference type="Google" id="ProtNLM"/>
    </source>
</evidence>
<feature type="signal peptide" evidence="2">
    <location>
        <begin position="1"/>
        <end position="22"/>
    </location>
</feature>
<sequence length="251" mass="28836">MKNRLIYTFLAITITLFACQQAAKTPNVKGEAKPDSANKKEVKASLNQGPCEPGEHLEYEEPNVFSTYTEDQIRGEGIISFELDLHKRLNFYDMDGSIFGFLVLNDNQSYYTLDMPQKTVARKLVTNYDFAAFDFDAENPATNKEYLIVYVNKEKRKVKKADVKFTYTNWSDYLKNSIVVLRPCNLLKDASGKILDQSASQVFTVLDVKGDQIKIRSTNECMDESREYIPMEGWIQWKSSKFLKIDFTGCE</sequence>
<evidence type="ECO:0000256" key="1">
    <source>
        <dbReference type="SAM" id="MobiDB-lite"/>
    </source>
</evidence>
<comment type="caution">
    <text evidence="3">The sequence shown here is derived from an EMBL/GenBank/DDBJ whole genome shotgun (WGS) entry which is preliminary data.</text>
</comment>
<evidence type="ECO:0000313" key="4">
    <source>
        <dbReference type="Proteomes" id="UP000762110"/>
    </source>
</evidence>